<reference evidence="2" key="1">
    <citation type="submission" date="2015-11" db="EMBL/GenBank/DDBJ databases">
        <authorList>
            <person name="Anvar S.Y."/>
        </authorList>
    </citation>
    <scope>NUCLEOTIDE SEQUENCE [LARGE SCALE GENOMIC DNA]</scope>
</reference>
<name>A0A0S4PX70_9HELI</name>
<evidence type="ECO:0000313" key="2">
    <source>
        <dbReference type="Proteomes" id="UP000064525"/>
    </source>
</evidence>
<dbReference type="Proteomes" id="UP000064525">
    <property type="component" value="Chromosome I"/>
</dbReference>
<evidence type="ECO:0000313" key="1">
    <source>
        <dbReference type="EMBL" id="CUU40911.1"/>
    </source>
</evidence>
<dbReference type="AlphaFoldDB" id="A0A0S4PX70"/>
<protein>
    <submittedName>
        <fullName evidence="1">Uncharacterized protein</fullName>
    </submittedName>
</protein>
<dbReference type="EMBL" id="LN907858">
    <property type="protein sequence ID" value="CUU40911.1"/>
    <property type="molecule type" value="Genomic_DNA"/>
</dbReference>
<proteinExistence type="predicted"/>
<organism evidence="1 2">
    <name type="scientific">Helicobacter typhlonius</name>
    <dbReference type="NCBI Taxonomy" id="76936"/>
    <lineage>
        <taxon>Bacteria</taxon>
        <taxon>Pseudomonadati</taxon>
        <taxon>Campylobacterota</taxon>
        <taxon>Epsilonproteobacteria</taxon>
        <taxon>Campylobacterales</taxon>
        <taxon>Helicobacteraceae</taxon>
        <taxon>Helicobacter</taxon>
    </lineage>
</organism>
<dbReference type="KEGG" id="hty:BN2458_PEG2028"/>
<sequence length="41" mass="4868">MFLETQYPCLDVFRICVFDNPSFYKIHFLPLNPPSIPTPHE</sequence>
<gene>
    <name evidence="1" type="ORF">BN2458_PEG2028</name>
</gene>
<accession>A0A0S4PX70</accession>